<feature type="region of interest" description="Disordered" evidence="1">
    <location>
        <begin position="46"/>
        <end position="90"/>
    </location>
</feature>
<evidence type="ECO:0000313" key="2">
    <source>
        <dbReference type="EMBL" id="KAJ1139440.1"/>
    </source>
</evidence>
<sequence>MNKGFYSSDKNQGIRGRGLAAIHDGRLRAELRTVAGHAAVAVALEAHQRTPERSRGRRRRAADIRDVGGAPSPETLGGARGAGSRPTAGL</sequence>
<dbReference type="EMBL" id="JANPWB010000010">
    <property type="protein sequence ID" value="KAJ1139440.1"/>
    <property type="molecule type" value="Genomic_DNA"/>
</dbReference>
<comment type="caution">
    <text evidence="2">The sequence shown here is derived from an EMBL/GenBank/DDBJ whole genome shotgun (WGS) entry which is preliminary data.</text>
</comment>
<proteinExistence type="predicted"/>
<protein>
    <submittedName>
        <fullName evidence="2">Uncharacterized protein</fullName>
    </submittedName>
</protein>
<name>A0AAV7QH36_PLEWA</name>
<dbReference type="AlphaFoldDB" id="A0AAV7QH36"/>
<reference evidence="2" key="1">
    <citation type="journal article" date="2022" name="bioRxiv">
        <title>Sequencing and chromosome-scale assembly of the giantPleurodeles waltlgenome.</title>
        <authorList>
            <person name="Brown T."/>
            <person name="Elewa A."/>
            <person name="Iarovenko S."/>
            <person name="Subramanian E."/>
            <person name="Araus A.J."/>
            <person name="Petzold A."/>
            <person name="Susuki M."/>
            <person name="Suzuki K.-i.T."/>
            <person name="Hayashi T."/>
            <person name="Toyoda A."/>
            <person name="Oliveira C."/>
            <person name="Osipova E."/>
            <person name="Leigh N.D."/>
            <person name="Simon A."/>
            <person name="Yun M.H."/>
        </authorList>
    </citation>
    <scope>NUCLEOTIDE SEQUENCE</scope>
    <source>
        <strain evidence="2">20211129_DDA</strain>
        <tissue evidence="2">Liver</tissue>
    </source>
</reference>
<keyword evidence="3" id="KW-1185">Reference proteome</keyword>
<evidence type="ECO:0000256" key="1">
    <source>
        <dbReference type="SAM" id="MobiDB-lite"/>
    </source>
</evidence>
<accession>A0AAV7QH36</accession>
<gene>
    <name evidence="2" type="ORF">NDU88_005812</name>
</gene>
<dbReference type="Proteomes" id="UP001066276">
    <property type="component" value="Chromosome 6"/>
</dbReference>
<organism evidence="2 3">
    <name type="scientific">Pleurodeles waltl</name>
    <name type="common">Iberian ribbed newt</name>
    <dbReference type="NCBI Taxonomy" id="8319"/>
    <lineage>
        <taxon>Eukaryota</taxon>
        <taxon>Metazoa</taxon>
        <taxon>Chordata</taxon>
        <taxon>Craniata</taxon>
        <taxon>Vertebrata</taxon>
        <taxon>Euteleostomi</taxon>
        <taxon>Amphibia</taxon>
        <taxon>Batrachia</taxon>
        <taxon>Caudata</taxon>
        <taxon>Salamandroidea</taxon>
        <taxon>Salamandridae</taxon>
        <taxon>Pleurodelinae</taxon>
        <taxon>Pleurodeles</taxon>
    </lineage>
</organism>
<evidence type="ECO:0000313" key="3">
    <source>
        <dbReference type="Proteomes" id="UP001066276"/>
    </source>
</evidence>